<evidence type="ECO:0000259" key="3">
    <source>
        <dbReference type="Pfam" id="PF00884"/>
    </source>
</evidence>
<dbReference type="PANTHER" id="PTHR45953">
    <property type="entry name" value="IDURONATE 2-SULFATASE"/>
    <property type="match status" value="1"/>
</dbReference>
<feature type="domain" description="Sulfatase N-terminal" evidence="3">
    <location>
        <begin position="9"/>
        <end position="378"/>
    </location>
</feature>
<keyword evidence="1" id="KW-0479">Metal-binding</keyword>
<reference evidence="4" key="1">
    <citation type="submission" date="2020-10" db="EMBL/GenBank/DDBJ databases">
        <title>Paenihalocynthiibacter styelae gen. nov., sp. nov., isolated from stalked sea squirt Styela clava.</title>
        <authorList>
            <person name="Kim Y.-O."/>
            <person name="Yoon J.-H."/>
        </authorList>
    </citation>
    <scope>NUCLEOTIDE SEQUENCE</scope>
    <source>
        <strain evidence="4">MYP1-1</strain>
    </source>
</reference>
<protein>
    <submittedName>
        <fullName evidence="4">Sulfatase-like hydrolase/transferase</fullName>
    </submittedName>
</protein>
<dbReference type="PANTHER" id="PTHR45953:SF1">
    <property type="entry name" value="IDURONATE 2-SULFATASE"/>
    <property type="match status" value="1"/>
</dbReference>
<evidence type="ECO:0000256" key="2">
    <source>
        <dbReference type="ARBA" id="ARBA00022801"/>
    </source>
</evidence>
<dbReference type="EMBL" id="JADCKQ010000003">
    <property type="protein sequence ID" value="MBI1493031.1"/>
    <property type="molecule type" value="Genomic_DNA"/>
</dbReference>
<dbReference type="Proteomes" id="UP000640583">
    <property type="component" value="Unassembled WGS sequence"/>
</dbReference>
<dbReference type="GO" id="GO:0008484">
    <property type="term" value="F:sulfuric ester hydrolase activity"/>
    <property type="evidence" value="ECO:0007669"/>
    <property type="project" value="TreeGrafter"/>
</dbReference>
<evidence type="ECO:0000256" key="1">
    <source>
        <dbReference type="ARBA" id="ARBA00022723"/>
    </source>
</evidence>
<evidence type="ECO:0000313" key="4">
    <source>
        <dbReference type="EMBL" id="MBI1493031.1"/>
    </source>
</evidence>
<dbReference type="InterPro" id="IPR000917">
    <property type="entry name" value="Sulfatase_N"/>
</dbReference>
<dbReference type="InterPro" id="IPR017850">
    <property type="entry name" value="Alkaline_phosphatase_core_sf"/>
</dbReference>
<dbReference type="Pfam" id="PF00884">
    <property type="entry name" value="Sulfatase"/>
    <property type="match status" value="1"/>
</dbReference>
<evidence type="ECO:0000313" key="5">
    <source>
        <dbReference type="Proteomes" id="UP000640583"/>
    </source>
</evidence>
<accession>A0A8J7LP40</accession>
<dbReference type="RefSeq" id="WP_228847893.1">
    <property type="nucleotide sequence ID" value="NZ_JADCKQ010000003.1"/>
</dbReference>
<name>A0A8J7LP40_9RHOB</name>
<dbReference type="SUPFAM" id="SSF53649">
    <property type="entry name" value="Alkaline phosphatase-like"/>
    <property type="match status" value="1"/>
</dbReference>
<comment type="caution">
    <text evidence="4">The sequence shown here is derived from an EMBL/GenBank/DDBJ whole genome shotgun (WGS) entry which is preliminary data.</text>
</comment>
<dbReference type="AlphaFoldDB" id="A0A8J7LP40"/>
<keyword evidence="5" id="KW-1185">Reference proteome</keyword>
<keyword evidence="2 4" id="KW-0378">Hydrolase</keyword>
<gene>
    <name evidence="4" type="ORF">H1D41_05215</name>
</gene>
<dbReference type="Gene3D" id="6.10.250.3360">
    <property type="match status" value="1"/>
</dbReference>
<dbReference type="GO" id="GO:0046872">
    <property type="term" value="F:metal ion binding"/>
    <property type="evidence" value="ECO:0007669"/>
    <property type="project" value="UniProtKB-KW"/>
</dbReference>
<sequence>MATTDTPHKNVLFIVIDQLRADCVHGALADHVNLPNLQALMAESVVFKNNYSVTNPCGPSRVSLLTARYAMNHRSIRNGTPLAHDTPNLATEAAKAGYDPMLFGYTDTSQDPRAYPEGHPALTTYEHPMNGFREVCEMRLEESHGWRADLRAKGYDIEGEDLFDIFRVDTPDGQPPRPNDPALYKAEDSDTAYLTNQFLEGMKDKVDQPWFAHLTWIRPHPPFNAPAPYNDMYDPASLPLPERLSQEEEKNFHPYMKPLHNYATIASTVEGFPDLDSSDGSVQTLRAVYLGLATEVDHHLGRVVSWLKDSGQYENTLLVVTADHGELLGDRHAWGKLAPFKGAFHTPLIIRAPGTKSREISHFTESSDITPTILDWIGTDIPASMDGRSLVPWLQGETPEWRDFAYSEFDFGNPIDPTPWQKEYGLNQSNANCAILREERFTLVHFADGFEPMLFDSEGKGELENVAAKPELTGEMLRLTQKLLSHRMKNTDHLLSTIMITKDGPVNTTRPRG</sequence>
<proteinExistence type="predicted"/>
<dbReference type="GO" id="GO:0005737">
    <property type="term" value="C:cytoplasm"/>
    <property type="evidence" value="ECO:0007669"/>
    <property type="project" value="TreeGrafter"/>
</dbReference>
<dbReference type="Gene3D" id="3.40.720.10">
    <property type="entry name" value="Alkaline Phosphatase, subunit A"/>
    <property type="match status" value="1"/>
</dbReference>
<organism evidence="4 5">
    <name type="scientific">Halocynthiibacter styelae</name>
    <dbReference type="NCBI Taxonomy" id="2761955"/>
    <lineage>
        <taxon>Bacteria</taxon>
        <taxon>Pseudomonadati</taxon>
        <taxon>Pseudomonadota</taxon>
        <taxon>Alphaproteobacteria</taxon>
        <taxon>Rhodobacterales</taxon>
        <taxon>Paracoccaceae</taxon>
        <taxon>Halocynthiibacter</taxon>
    </lineage>
</organism>